<evidence type="ECO:0000313" key="2">
    <source>
        <dbReference type="Proteomes" id="UP001501598"/>
    </source>
</evidence>
<evidence type="ECO:0000313" key="1">
    <source>
        <dbReference type="EMBL" id="GAA4538458.1"/>
    </source>
</evidence>
<dbReference type="RefSeq" id="WP_345412966.1">
    <property type="nucleotide sequence ID" value="NZ_BAABGT010000013.1"/>
</dbReference>
<accession>A0ABP8RHR9</accession>
<keyword evidence="2" id="KW-1185">Reference proteome</keyword>
<name>A0ABP8RHR9_9PSEU</name>
<organism evidence="1 2">
    <name type="scientific">Pseudonocardia xishanensis</name>
    <dbReference type="NCBI Taxonomy" id="630995"/>
    <lineage>
        <taxon>Bacteria</taxon>
        <taxon>Bacillati</taxon>
        <taxon>Actinomycetota</taxon>
        <taxon>Actinomycetes</taxon>
        <taxon>Pseudonocardiales</taxon>
        <taxon>Pseudonocardiaceae</taxon>
        <taxon>Pseudonocardia</taxon>
    </lineage>
</organism>
<dbReference type="EMBL" id="BAABGT010000013">
    <property type="protein sequence ID" value="GAA4538458.1"/>
    <property type="molecule type" value="Genomic_DNA"/>
</dbReference>
<sequence>MNPTFATMALLYDNRVLVGVSTGEALNEVTELDAGLDHLVLHGPGHDQQRFPTRSSEDVLPALRAHAAQARPTHA</sequence>
<protein>
    <submittedName>
        <fullName evidence="1">Uncharacterized protein</fullName>
    </submittedName>
</protein>
<comment type="caution">
    <text evidence="1">The sequence shown here is derived from an EMBL/GenBank/DDBJ whole genome shotgun (WGS) entry which is preliminary data.</text>
</comment>
<gene>
    <name evidence="1" type="ORF">GCM10023175_08450</name>
</gene>
<dbReference type="Proteomes" id="UP001501598">
    <property type="component" value="Unassembled WGS sequence"/>
</dbReference>
<proteinExistence type="predicted"/>
<reference evidence="2" key="1">
    <citation type="journal article" date="2019" name="Int. J. Syst. Evol. Microbiol.">
        <title>The Global Catalogue of Microorganisms (GCM) 10K type strain sequencing project: providing services to taxonomists for standard genome sequencing and annotation.</title>
        <authorList>
            <consortium name="The Broad Institute Genomics Platform"/>
            <consortium name="The Broad Institute Genome Sequencing Center for Infectious Disease"/>
            <person name="Wu L."/>
            <person name="Ma J."/>
        </authorList>
    </citation>
    <scope>NUCLEOTIDE SEQUENCE [LARGE SCALE GENOMIC DNA]</scope>
    <source>
        <strain evidence="2">JCM 17906</strain>
    </source>
</reference>